<evidence type="ECO:0000256" key="5">
    <source>
        <dbReference type="ARBA" id="ARBA00022989"/>
    </source>
</evidence>
<feature type="transmembrane region" description="Helical" evidence="7">
    <location>
        <begin position="204"/>
        <end position="223"/>
    </location>
</feature>
<evidence type="ECO:0000256" key="1">
    <source>
        <dbReference type="ARBA" id="ARBA00004141"/>
    </source>
</evidence>
<evidence type="ECO:0000313" key="9">
    <source>
        <dbReference type="RefSeq" id="XP_016713667.1"/>
    </source>
</evidence>
<feature type="transmembrane region" description="Helical" evidence="7">
    <location>
        <begin position="53"/>
        <end position="79"/>
    </location>
</feature>
<dbReference type="CDD" id="cd13132">
    <property type="entry name" value="MATE_eukaryotic"/>
    <property type="match status" value="1"/>
</dbReference>
<accession>A0A1U8LGB4</accession>
<dbReference type="GO" id="GO:0016020">
    <property type="term" value="C:membrane"/>
    <property type="evidence" value="ECO:0007669"/>
    <property type="project" value="UniProtKB-SubCell"/>
</dbReference>
<keyword evidence="4 7" id="KW-0812">Transmembrane</keyword>
<reference evidence="9" key="2">
    <citation type="submission" date="2025-08" db="UniProtKB">
        <authorList>
            <consortium name="RefSeq"/>
        </authorList>
    </citation>
    <scope>IDENTIFICATION</scope>
</reference>
<feature type="transmembrane region" description="Helical" evidence="7">
    <location>
        <begin position="100"/>
        <end position="123"/>
    </location>
</feature>
<evidence type="ECO:0000256" key="3">
    <source>
        <dbReference type="ARBA" id="ARBA00022448"/>
    </source>
</evidence>
<feature type="transmembrane region" description="Helical" evidence="7">
    <location>
        <begin position="139"/>
        <end position="157"/>
    </location>
</feature>
<keyword evidence="3" id="KW-0813">Transport</keyword>
<dbReference type="GO" id="GO:0042910">
    <property type="term" value="F:xenobiotic transmembrane transporter activity"/>
    <property type="evidence" value="ECO:0007669"/>
    <property type="project" value="InterPro"/>
</dbReference>
<dbReference type="AlphaFoldDB" id="A0A1U8LGB4"/>
<feature type="transmembrane region" description="Helical" evidence="7">
    <location>
        <begin position="169"/>
        <end position="192"/>
    </location>
</feature>
<evidence type="ECO:0000256" key="6">
    <source>
        <dbReference type="ARBA" id="ARBA00023136"/>
    </source>
</evidence>
<keyword evidence="8" id="KW-1185">Reference proteome</keyword>
<feature type="transmembrane region" description="Helical" evidence="7">
    <location>
        <begin position="347"/>
        <end position="371"/>
    </location>
</feature>
<evidence type="ECO:0000256" key="7">
    <source>
        <dbReference type="RuleBase" id="RU004914"/>
    </source>
</evidence>
<proteinExistence type="inferred from homology"/>
<protein>
    <recommendedName>
        <fullName evidence="7">Protein DETOXIFICATION</fullName>
    </recommendedName>
    <alternativeName>
        <fullName evidence="7">Multidrug and toxic compound extrusion protein</fullName>
    </alternativeName>
</protein>
<keyword evidence="5 7" id="KW-1133">Transmembrane helix</keyword>
<dbReference type="GeneID" id="107927153"/>
<keyword evidence="6 7" id="KW-0472">Membrane</keyword>
<name>A0A1U8LGB4_GOSHI</name>
<evidence type="ECO:0000256" key="2">
    <source>
        <dbReference type="ARBA" id="ARBA00010199"/>
    </source>
</evidence>
<comment type="similarity">
    <text evidence="2 7">Belongs to the multi antimicrobial extrusion (MATE) (TC 2.A.66.1) family.</text>
</comment>
<dbReference type="RefSeq" id="XP_016713667.1">
    <property type="nucleotide sequence ID" value="XM_016858178.2"/>
</dbReference>
<feature type="transmembrane region" description="Helical" evidence="7">
    <location>
        <begin position="408"/>
        <end position="431"/>
    </location>
</feature>
<feature type="transmembrane region" description="Helical" evidence="7">
    <location>
        <begin position="244"/>
        <end position="263"/>
    </location>
</feature>
<organism evidence="8 9">
    <name type="scientific">Gossypium hirsutum</name>
    <name type="common">Upland cotton</name>
    <name type="synonym">Gossypium mexicanum</name>
    <dbReference type="NCBI Taxonomy" id="3635"/>
    <lineage>
        <taxon>Eukaryota</taxon>
        <taxon>Viridiplantae</taxon>
        <taxon>Streptophyta</taxon>
        <taxon>Embryophyta</taxon>
        <taxon>Tracheophyta</taxon>
        <taxon>Spermatophyta</taxon>
        <taxon>Magnoliopsida</taxon>
        <taxon>eudicotyledons</taxon>
        <taxon>Gunneridae</taxon>
        <taxon>Pentapetalae</taxon>
        <taxon>rosids</taxon>
        <taxon>malvids</taxon>
        <taxon>Malvales</taxon>
        <taxon>Malvaceae</taxon>
        <taxon>Malvoideae</taxon>
        <taxon>Gossypium</taxon>
    </lineage>
</organism>
<feature type="transmembrane region" description="Helical" evidence="7">
    <location>
        <begin position="21"/>
        <end position="41"/>
    </location>
</feature>
<dbReference type="GO" id="GO:1990961">
    <property type="term" value="P:xenobiotic detoxification by transmembrane export across the plasma membrane"/>
    <property type="evidence" value="ECO:0007669"/>
    <property type="project" value="InterPro"/>
</dbReference>
<dbReference type="GO" id="GO:0015297">
    <property type="term" value="F:antiporter activity"/>
    <property type="evidence" value="ECO:0007669"/>
    <property type="project" value="InterPro"/>
</dbReference>
<dbReference type="Proteomes" id="UP000818029">
    <property type="component" value="Chromosome A12"/>
</dbReference>
<evidence type="ECO:0000256" key="4">
    <source>
        <dbReference type="ARBA" id="ARBA00022692"/>
    </source>
</evidence>
<sequence>MDELLLGKREGRRWGLFLEEFKKVSSVAVPFMAVAVSQYLLQAVSVMMAGHLGQLSLSAVAIATSFCNVTGFSLLLGFAGAMETLCGQAYGAKQYQKFGSYTYCAIMCLIPICLPVCLLWVFMDKLLVLTGQDPEIAKVAWRYGIWLIPALFPYSILQSQVRYFHTQSLILPMLFVSLATLCFHVPVCWVLVFKSGLENTGAALSIGLSYCLNVILLGFYMRYSASCEKTRCFILKDVFSSVKHFFRFGIPSAVMLCLEWWSFEILILLSGLLPDAELQTSVISICTRVSNELGGGNPEAAQISTLVVLLVTLTEAVIASVSLFCCRHIFGYAYSDDKEVVNNVAKMVPLMCLSIIMDSLHVVLAGIVRGIGWQHIGAYANLGAYYLVGIPMGVLGAFVWHWRGEGLWLGMLCGSTVQGILLALVSIFTNWKNQAIMARERMLDGTHVHGSF</sequence>
<dbReference type="NCBIfam" id="TIGR00797">
    <property type="entry name" value="matE"/>
    <property type="match status" value="1"/>
</dbReference>
<comment type="subcellular location">
    <subcellularLocation>
        <location evidence="1">Membrane</location>
        <topology evidence="1">Multi-pass membrane protein</topology>
    </subcellularLocation>
</comment>
<feature type="transmembrane region" description="Helical" evidence="7">
    <location>
        <begin position="383"/>
        <end position="402"/>
    </location>
</feature>
<dbReference type="Pfam" id="PF01554">
    <property type="entry name" value="MatE"/>
    <property type="match status" value="2"/>
</dbReference>
<reference evidence="8" key="1">
    <citation type="journal article" date="2020" name="Nat. Genet.">
        <title>Genomic diversifications of five Gossypium allopolyploid species and their impact on cotton improvement.</title>
        <authorList>
            <person name="Chen Z.J."/>
            <person name="Sreedasyam A."/>
            <person name="Ando A."/>
            <person name="Song Q."/>
            <person name="De Santiago L.M."/>
            <person name="Hulse-Kemp A.M."/>
            <person name="Ding M."/>
            <person name="Ye W."/>
            <person name="Kirkbride R.C."/>
            <person name="Jenkins J."/>
            <person name="Plott C."/>
            <person name="Lovell J."/>
            <person name="Lin Y.M."/>
            <person name="Vaughn R."/>
            <person name="Liu B."/>
            <person name="Simpson S."/>
            <person name="Scheffler B.E."/>
            <person name="Wen L."/>
            <person name="Saski C.A."/>
            <person name="Grover C.E."/>
            <person name="Hu G."/>
            <person name="Conover J.L."/>
            <person name="Carlson J.W."/>
            <person name="Shu S."/>
            <person name="Boston L.B."/>
            <person name="Williams M."/>
            <person name="Peterson D.G."/>
            <person name="McGee K."/>
            <person name="Jones D.C."/>
            <person name="Wendel J.F."/>
            <person name="Stelly D.M."/>
            <person name="Grimwood J."/>
            <person name="Schmutz J."/>
        </authorList>
    </citation>
    <scope>NUCLEOTIDE SEQUENCE [LARGE SCALE GENOMIC DNA]</scope>
    <source>
        <strain evidence="8">cv. TM-1</strain>
    </source>
</reference>
<gene>
    <name evidence="9" type="primary">LOC107927153</name>
</gene>
<dbReference type="InterPro" id="IPR045069">
    <property type="entry name" value="MATE_euk"/>
</dbReference>
<dbReference type="InterPro" id="IPR002528">
    <property type="entry name" value="MATE_fam"/>
</dbReference>
<dbReference type="PANTHER" id="PTHR11206">
    <property type="entry name" value="MULTIDRUG RESISTANCE PROTEIN"/>
    <property type="match status" value="1"/>
</dbReference>
<evidence type="ECO:0000313" key="8">
    <source>
        <dbReference type="Proteomes" id="UP000818029"/>
    </source>
</evidence>